<dbReference type="SUPFAM" id="SSF51735">
    <property type="entry name" value="NAD(P)-binding Rossmann-fold domains"/>
    <property type="match status" value="1"/>
</dbReference>
<comment type="caution">
    <text evidence="5">The sequence shown here is derived from an EMBL/GenBank/DDBJ whole genome shotgun (WGS) entry which is preliminary data.</text>
</comment>
<proteinExistence type="inferred from homology"/>
<dbReference type="InterPro" id="IPR051609">
    <property type="entry name" value="NmrA/Isoflavone_reductase-like"/>
</dbReference>
<dbReference type="OrthoDB" id="10000533at2759"/>
<feature type="domain" description="NmrA-like" evidence="4">
    <location>
        <begin position="2"/>
        <end position="295"/>
    </location>
</feature>
<name>A0A9P9AG72_9HYPO</name>
<comment type="similarity">
    <text evidence="1">Belongs to the NmrA-type oxidoreductase family. Isoflavone reductase subfamily.</text>
</comment>
<evidence type="ECO:0000259" key="4">
    <source>
        <dbReference type="Pfam" id="PF05368"/>
    </source>
</evidence>
<dbReference type="GO" id="GO:0016491">
    <property type="term" value="F:oxidoreductase activity"/>
    <property type="evidence" value="ECO:0007669"/>
    <property type="project" value="UniProtKB-KW"/>
</dbReference>
<accession>A0A9P9AG72</accession>
<dbReference type="Proteomes" id="UP000777438">
    <property type="component" value="Unassembled WGS sequence"/>
</dbReference>
<keyword evidence="2" id="KW-0521">NADP</keyword>
<dbReference type="PANTHER" id="PTHR47706:SF4">
    <property type="entry name" value="NMRA-LIKE DOMAIN-CONTAINING PROTEIN"/>
    <property type="match status" value="1"/>
</dbReference>
<keyword evidence="6" id="KW-1185">Reference proteome</keyword>
<organism evidence="5 6">
    <name type="scientific">Thelonectria olida</name>
    <dbReference type="NCBI Taxonomy" id="1576542"/>
    <lineage>
        <taxon>Eukaryota</taxon>
        <taxon>Fungi</taxon>
        <taxon>Dikarya</taxon>
        <taxon>Ascomycota</taxon>
        <taxon>Pezizomycotina</taxon>
        <taxon>Sordariomycetes</taxon>
        <taxon>Hypocreomycetidae</taxon>
        <taxon>Hypocreales</taxon>
        <taxon>Nectriaceae</taxon>
        <taxon>Thelonectria</taxon>
    </lineage>
</organism>
<sequence length="303" mass="33490">MKIAVAGGSGEVGQEVIDALSATKKHDILILSRTDAPPGDVRPGVSWVKVNYEDLDQLTEILRGVHTVLSFIMVHMDPGNIAQKTLIDAAIAAGVKRFAPSEWGASGITDLPMYLGKAEVLEYTLFQQGMFLNYFASPFKTAKHLTPLNMFIDFQNRRAILLNGHEEDSLTLTTVQDLARVVSRAVEYKEEWPVIGGITGNKVTIGQLLELGEKLRGKPFATEKVHFEDIEAGVIKTSWVPQFRHPCIPQDQIDATSKQALIALLLSTSKGVWITSSEWNQLLPDCKFTTIEEFLSDVWLGTP</sequence>
<dbReference type="PANTHER" id="PTHR47706">
    <property type="entry name" value="NMRA-LIKE FAMILY PROTEIN"/>
    <property type="match status" value="1"/>
</dbReference>
<dbReference type="EMBL" id="JAGPYM010000117">
    <property type="protein sequence ID" value="KAH6867185.1"/>
    <property type="molecule type" value="Genomic_DNA"/>
</dbReference>
<dbReference type="AlphaFoldDB" id="A0A9P9AG72"/>
<dbReference type="Gene3D" id="3.40.50.720">
    <property type="entry name" value="NAD(P)-binding Rossmann-like Domain"/>
    <property type="match status" value="1"/>
</dbReference>
<protein>
    <recommendedName>
        <fullName evidence="4">NmrA-like domain-containing protein</fullName>
    </recommendedName>
</protein>
<gene>
    <name evidence="5" type="ORF">B0T10DRAFT_569567</name>
</gene>
<evidence type="ECO:0000256" key="1">
    <source>
        <dbReference type="ARBA" id="ARBA00005725"/>
    </source>
</evidence>
<keyword evidence="3" id="KW-0560">Oxidoreductase</keyword>
<evidence type="ECO:0000256" key="2">
    <source>
        <dbReference type="ARBA" id="ARBA00022857"/>
    </source>
</evidence>
<evidence type="ECO:0000313" key="6">
    <source>
        <dbReference type="Proteomes" id="UP000777438"/>
    </source>
</evidence>
<dbReference type="Gene3D" id="3.90.25.10">
    <property type="entry name" value="UDP-galactose 4-epimerase, domain 1"/>
    <property type="match status" value="1"/>
</dbReference>
<reference evidence="5 6" key="1">
    <citation type="journal article" date="2021" name="Nat. Commun.">
        <title>Genetic determinants of endophytism in the Arabidopsis root mycobiome.</title>
        <authorList>
            <person name="Mesny F."/>
            <person name="Miyauchi S."/>
            <person name="Thiergart T."/>
            <person name="Pickel B."/>
            <person name="Atanasova L."/>
            <person name="Karlsson M."/>
            <person name="Huettel B."/>
            <person name="Barry K.W."/>
            <person name="Haridas S."/>
            <person name="Chen C."/>
            <person name="Bauer D."/>
            <person name="Andreopoulos W."/>
            <person name="Pangilinan J."/>
            <person name="LaButti K."/>
            <person name="Riley R."/>
            <person name="Lipzen A."/>
            <person name="Clum A."/>
            <person name="Drula E."/>
            <person name="Henrissat B."/>
            <person name="Kohler A."/>
            <person name="Grigoriev I.V."/>
            <person name="Martin F.M."/>
            <person name="Hacquard S."/>
        </authorList>
    </citation>
    <scope>NUCLEOTIDE SEQUENCE [LARGE SCALE GENOMIC DNA]</scope>
    <source>
        <strain evidence="5 6">MPI-CAGE-CH-0241</strain>
    </source>
</reference>
<evidence type="ECO:0000256" key="3">
    <source>
        <dbReference type="ARBA" id="ARBA00023002"/>
    </source>
</evidence>
<dbReference type="InterPro" id="IPR008030">
    <property type="entry name" value="NmrA-like"/>
</dbReference>
<dbReference type="Pfam" id="PF05368">
    <property type="entry name" value="NmrA"/>
    <property type="match status" value="1"/>
</dbReference>
<evidence type="ECO:0000313" key="5">
    <source>
        <dbReference type="EMBL" id="KAH6867185.1"/>
    </source>
</evidence>
<dbReference type="InterPro" id="IPR036291">
    <property type="entry name" value="NAD(P)-bd_dom_sf"/>
</dbReference>